<organism evidence="3 4">
    <name type="scientific">Aphanomyces euteiches</name>
    <dbReference type="NCBI Taxonomy" id="100861"/>
    <lineage>
        <taxon>Eukaryota</taxon>
        <taxon>Sar</taxon>
        <taxon>Stramenopiles</taxon>
        <taxon>Oomycota</taxon>
        <taxon>Saprolegniomycetes</taxon>
        <taxon>Saprolegniales</taxon>
        <taxon>Verrucalvaceae</taxon>
        <taxon>Aphanomyces</taxon>
    </lineage>
</organism>
<comment type="caution">
    <text evidence="3">The sequence shown here is derived from an EMBL/GenBank/DDBJ whole genome shotgun (WGS) entry which is preliminary data.</text>
</comment>
<dbReference type="AlphaFoldDB" id="A0A6G0XTY6"/>
<dbReference type="Pfam" id="PF05971">
    <property type="entry name" value="Methyltransf_10"/>
    <property type="match status" value="1"/>
</dbReference>
<dbReference type="VEuPathDB" id="FungiDB:AeMF1_002724"/>
<protein>
    <recommendedName>
        <fullName evidence="5">U6 small nuclear RNA (adenine-(43)-N(6))-methyltransferase</fullName>
    </recommendedName>
</protein>
<evidence type="ECO:0000256" key="1">
    <source>
        <dbReference type="ARBA" id="ARBA00022603"/>
    </source>
</evidence>
<gene>
    <name evidence="3" type="ORF">Ae201684_001485</name>
</gene>
<evidence type="ECO:0008006" key="5">
    <source>
        <dbReference type="Google" id="ProtNLM"/>
    </source>
</evidence>
<dbReference type="PANTHER" id="PTHR13393">
    <property type="entry name" value="SAM-DEPENDENT METHYLTRANSFERASE"/>
    <property type="match status" value="1"/>
</dbReference>
<dbReference type="GO" id="GO:0005634">
    <property type="term" value="C:nucleus"/>
    <property type="evidence" value="ECO:0007669"/>
    <property type="project" value="TreeGrafter"/>
</dbReference>
<dbReference type="InterPro" id="IPR010286">
    <property type="entry name" value="METTL16/RlmF"/>
</dbReference>
<keyword evidence="2" id="KW-0808">Transferase</keyword>
<dbReference type="InterPro" id="IPR029063">
    <property type="entry name" value="SAM-dependent_MTases_sf"/>
</dbReference>
<proteinExistence type="predicted"/>
<keyword evidence="1" id="KW-0489">Methyltransferase</keyword>
<dbReference type="SUPFAM" id="SSF53335">
    <property type="entry name" value="S-adenosyl-L-methionine-dependent methyltransferases"/>
    <property type="match status" value="1"/>
</dbReference>
<keyword evidence="4" id="KW-1185">Reference proteome</keyword>
<evidence type="ECO:0000313" key="4">
    <source>
        <dbReference type="Proteomes" id="UP000481153"/>
    </source>
</evidence>
<evidence type="ECO:0000256" key="2">
    <source>
        <dbReference type="ARBA" id="ARBA00022679"/>
    </source>
</evidence>
<reference evidence="3 4" key="1">
    <citation type="submission" date="2019-07" db="EMBL/GenBank/DDBJ databases">
        <title>Genomics analysis of Aphanomyces spp. identifies a new class of oomycete effector associated with host adaptation.</title>
        <authorList>
            <person name="Gaulin E."/>
        </authorList>
    </citation>
    <scope>NUCLEOTIDE SEQUENCE [LARGE SCALE GENOMIC DNA]</scope>
    <source>
        <strain evidence="3 4">ATCC 201684</strain>
    </source>
</reference>
<dbReference type="EMBL" id="VJMJ01000012">
    <property type="protein sequence ID" value="KAF0743839.1"/>
    <property type="molecule type" value="Genomic_DNA"/>
</dbReference>
<dbReference type="Proteomes" id="UP000481153">
    <property type="component" value="Unassembled WGS sequence"/>
</dbReference>
<dbReference type="PANTHER" id="PTHR13393:SF0">
    <property type="entry name" value="RNA N6-ADENOSINE-METHYLTRANSFERASE METTL16"/>
    <property type="match status" value="1"/>
</dbReference>
<accession>A0A6G0XTY6</accession>
<dbReference type="GO" id="GO:0070475">
    <property type="term" value="P:rRNA base methylation"/>
    <property type="evidence" value="ECO:0007669"/>
    <property type="project" value="TreeGrafter"/>
</dbReference>
<name>A0A6G0XTY6_9STRA</name>
<sequence length="441" mass="50144">MRGEKRKRTPLMNDGIHPRNKYKTPPDFIKLAALYPSLKQFLRETKTGGYVIDWTDPQATRELTKTLLHLDFGLTWNIPIDRLCPPLTNRLNYIHWIEDLILLSQPSFVSPSQESPIRGIDIGTGASCIYPLLGHALNQWHFIATDIDSISIQHASVNVDANQLGHAIHLKLVDNATMLPKDAITQSIMFTMCNPPFFDSIDEADTNPRSKCTGSSLEMTTPGGEVAFIKRMIQDSLDLKAKVRWYTSLIGRKSSLRPLLATLRESGIRNTRTTEFLQGRTTRWGIAWTFTDDGIDQTENTKVLGKRKEAQRRQDMSFRLPRKSEKDVSGCATIEQVQERIIESTMEQSTPLVKITLEAITCEDSRRVYSIVATNVEEKEVLWCSRAEVTHEQGGDGYDVTLTWVSGKARDQFWAFSDKWKSGIVRTGRRWRKKLVAPTTF</sequence>
<dbReference type="GO" id="GO:0008168">
    <property type="term" value="F:methyltransferase activity"/>
    <property type="evidence" value="ECO:0007669"/>
    <property type="project" value="UniProtKB-KW"/>
</dbReference>
<dbReference type="Gene3D" id="3.40.50.150">
    <property type="entry name" value="Vaccinia Virus protein VP39"/>
    <property type="match status" value="1"/>
</dbReference>
<evidence type="ECO:0000313" key="3">
    <source>
        <dbReference type="EMBL" id="KAF0743839.1"/>
    </source>
</evidence>